<keyword evidence="2" id="KW-1185">Reference proteome</keyword>
<proteinExistence type="predicted"/>
<accession>A0AAD8Y606</accession>
<organism evidence="1 2">
    <name type="scientific">Skeletonema marinoi</name>
    <dbReference type="NCBI Taxonomy" id="267567"/>
    <lineage>
        <taxon>Eukaryota</taxon>
        <taxon>Sar</taxon>
        <taxon>Stramenopiles</taxon>
        <taxon>Ochrophyta</taxon>
        <taxon>Bacillariophyta</taxon>
        <taxon>Coscinodiscophyceae</taxon>
        <taxon>Thalassiosirophycidae</taxon>
        <taxon>Thalassiosirales</taxon>
        <taxon>Skeletonemataceae</taxon>
        <taxon>Skeletonema</taxon>
        <taxon>Skeletonema marinoi-dohrnii complex</taxon>
    </lineage>
</organism>
<dbReference type="Proteomes" id="UP001224775">
    <property type="component" value="Unassembled WGS sequence"/>
</dbReference>
<dbReference type="AlphaFoldDB" id="A0AAD8Y606"/>
<dbReference type="EMBL" id="JATAAI010000018">
    <property type="protein sequence ID" value="KAK1739351.1"/>
    <property type="molecule type" value="Genomic_DNA"/>
</dbReference>
<sequence length="134" mass="15244">MNTSLVALRCQLRRTCLQRDGGWGTARICSRRAFSTDSDMNDKTMYFHISPSGDWWTGPSIFAAKHLQPDYVKSIPIPTGFDPNKHFSEDEDETESGLSWKEKQQLLHQIYDEGKLPANLLTSSSKEKDKDSSM</sequence>
<gene>
    <name evidence="1" type="ORF">QTG54_009894</name>
</gene>
<comment type="caution">
    <text evidence="1">The sequence shown here is derived from an EMBL/GenBank/DDBJ whole genome shotgun (WGS) entry which is preliminary data.</text>
</comment>
<reference evidence="1" key="1">
    <citation type="submission" date="2023-06" db="EMBL/GenBank/DDBJ databases">
        <title>Survivors Of The Sea: Transcriptome response of Skeletonema marinoi to long-term dormancy.</title>
        <authorList>
            <person name="Pinder M.I.M."/>
            <person name="Kourtchenko O."/>
            <person name="Robertson E.K."/>
            <person name="Larsson T."/>
            <person name="Maumus F."/>
            <person name="Osuna-Cruz C.M."/>
            <person name="Vancaester E."/>
            <person name="Stenow R."/>
            <person name="Vandepoele K."/>
            <person name="Ploug H."/>
            <person name="Bruchert V."/>
            <person name="Godhe A."/>
            <person name="Topel M."/>
        </authorList>
    </citation>
    <scope>NUCLEOTIDE SEQUENCE</scope>
    <source>
        <strain evidence="1">R05AC</strain>
    </source>
</reference>
<name>A0AAD8Y606_9STRA</name>
<evidence type="ECO:0000313" key="1">
    <source>
        <dbReference type="EMBL" id="KAK1739351.1"/>
    </source>
</evidence>
<evidence type="ECO:0000313" key="2">
    <source>
        <dbReference type="Proteomes" id="UP001224775"/>
    </source>
</evidence>
<protein>
    <submittedName>
        <fullName evidence="1">Uncharacterized protein</fullName>
    </submittedName>
</protein>